<organism evidence="2">
    <name type="scientific">Wolbachia pipientis</name>
    <dbReference type="NCBI Taxonomy" id="955"/>
    <lineage>
        <taxon>Bacteria</taxon>
        <taxon>Pseudomonadati</taxon>
        <taxon>Pseudomonadota</taxon>
        <taxon>Alphaproteobacteria</taxon>
        <taxon>Rickettsiales</taxon>
        <taxon>Anaplasmataceae</taxon>
        <taxon>Wolbachieae</taxon>
        <taxon>Wolbachia</taxon>
    </lineage>
</organism>
<accession>A0A6C1U4I5</accession>
<dbReference type="Proteomes" id="UP000218080">
    <property type="component" value="Unassembled WGS sequence"/>
</dbReference>
<protein>
    <submittedName>
        <fullName evidence="2">TenA family transcriptional regulator</fullName>
    </submittedName>
</protein>
<evidence type="ECO:0000259" key="1">
    <source>
        <dbReference type="Pfam" id="PF03070"/>
    </source>
</evidence>
<reference evidence="2" key="1">
    <citation type="submission" date="2019-07" db="EMBL/GenBank/DDBJ databases">
        <title>Genome assemblies of Wolbachia strains wAlbA and wAlbB in wild caught Aedes albopictus specimens.</title>
        <authorList>
            <person name="Kulkarni A."/>
            <person name="Yu W."/>
            <person name="Xue R.-D."/>
            <person name="Ma Y."/>
            <person name="Xu J."/>
        </authorList>
    </citation>
    <scope>NUCLEOTIDE SEQUENCE</scope>
    <source>
        <strain evidence="2">HN2016</strain>
    </source>
</reference>
<name>A0A6C1U4I5_WOLPI</name>
<evidence type="ECO:0000313" key="2">
    <source>
        <dbReference type="EMBL" id="TVS99024.1"/>
    </source>
</evidence>
<dbReference type="InterPro" id="IPR050967">
    <property type="entry name" value="Thiamine_Salvage_TenA"/>
</dbReference>
<dbReference type="Gene3D" id="1.20.910.10">
    <property type="entry name" value="Heme oxygenase-like"/>
    <property type="match status" value="1"/>
</dbReference>
<dbReference type="GO" id="GO:0005829">
    <property type="term" value="C:cytosol"/>
    <property type="evidence" value="ECO:0007669"/>
    <property type="project" value="TreeGrafter"/>
</dbReference>
<dbReference type="Pfam" id="PF03070">
    <property type="entry name" value="TENA_THI-4"/>
    <property type="match status" value="1"/>
</dbReference>
<dbReference type="EMBL" id="NWVJ02000020">
    <property type="protein sequence ID" value="TVS99024.1"/>
    <property type="molecule type" value="Genomic_DNA"/>
</dbReference>
<dbReference type="PANTHER" id="PTHR43198">
    <property type="entry name" value="BIFUNCTIONAL TH2 PROTEIN"/>
    <property type="match status" value="1"/>
</dbReference>
<dbReference type="InterPro" id="IPR016084">
    <property type="entry name" value="Haem_Oase-like_multi-hlx"/>
</dbReference>
<feature type="domain" description="Thiaminase-2/PQQC" evidence="1">
    <location>
        <begin position="15"/>
        <end position="208"/>
    </location>
</feature>
<gene>
    <name evidence="2" type="ORF">COM42_000550</name>
</gene>
<comment type="caution">
    <text evidence="2">The sequence shown here is derived from an EMBL/GenBank/DDBJ whole genome shotgun (WGS) entry which is preliminary data.</text>
</comment>
<dbReference type="PANTHER" id="PTHR43198:SF2">
    <property type="entry name" value="SI:CH1073-67J19.1-RELATED"/>
    <property type="match status" value="1"/>
</dbReference>
<dbReference type="SUPFAM" id="SSF48613">
    <property type="entry name" value="Heme oxygenase-like"/>
    <property type="match status" value="1"/>
</dbReference>
<dbReference type="AlphaFoldDB" id="A0A6C1U4I5"/>
<sequence length="219" mass="25868">MFSGIIRSCYGSNLLKDIIEHPFNVKLANNTLNVENFKFYAQQKTLFLGDYIRTTLITASRMEDYSSITSLTEVAQRVVTVNRVLYDYYFTMYSISRGKKSLECFNFTNFLLSISYSNTYEAMTVLYSCMFIYKTVVDSMKNRFKRNNKYRDWFYFCYSDSVKSGCVALEDIVDEYCNKVGESERTRMLELFKITAQFELDFLNGAYNFSRFNQFPKEH</sequence>
<dbReference type="InterPro" id="IPR004305">
    <property type="entry name" value="Thiaminase-2/PQQC"/>
</dbReference>
<proteinExistence type="predicted"/>